<dbReference type="InterPro" id="IPR050267">
    <property type="entry name" value="Anti-sigma-factor_SerPK"/>
</dbReference>
<dbReference type="CDD" id="cd16936">
    <property type="entry name" value="HATPase_RsbW-like"/>
    <property type="match status" value="1"/>
</dbReference>
<feature type="domain" description="Histidine kinase/HSP90-like ATPase" evidence="2">
    <location>
        <begin position="5"/>
        <end position="100"/>
    </location>
</feature>
<dbReference type="InterPro" id="IPR036890">
    <property type="entry name" value="HATPase_C_sf"/>
</dbReference>
<protein>
    <submittedName>
        <fullName evidence="3">ATP-binding protein</fullName>
    </submittedName>
</protein>
<dbReference type="GO" id="GO:0005524">
    <property type="term" value="F:ATP binding"/>
    <property type="evidence" value="ECO:0007669"/>
    <property type="project" value="UniProtKB-KW"/>
</dbReference>
<keyword evidence="4" id="KW-1185">Reference proteome</keyword>
<dbReference type="PANTHER" id="PTHR35526:SF3">
    <property type="entry name" value="ANTI-SIGMA-F FACTOR RSBW"/>
    <property type="match status" value="1"/>
</dbReference>
<dbReference type="InterPro" id="IPR003594">
    <property type="entry name" value="HATPase_dom"/>
</dbReference>
<keyword evidence="1" id="KW-0808">Transferase</keyword>
<keyword evidence="3" id="KW-0547">Nucleotide-binding</keyword>
<keyword evidence="1" id="KW-0723">Serine/threonine-protein kinase</keyword>
<evidence type="ECO:0000256" key="1">
    <source>
        <dbReference type="ARBA" id="ARBA00022527"/>
    </source>
</evidence>
<reference evidence="3 4" key="1">
    <citation type="submission" date="2021-08" db="EMBL/GenBank/DDBJ databases">
        <title>Streptomyces sp. PTM05 isolated from lichen.</title>
        <authorList>
            <person name="Somphong A."/>
            <person name="Phongsopitanun W."/>
            <person name="Tanasupawat S."/>
        </authorList>
    </citation>
    <scope>NUCLEOTIDE SEQUENCE [LARGE SCALE GENOMIC DNA]</scope>
    <source>
        <strain evidence="3 4">Ptm05</strain>
    </source>
</reference>
<dbReference type="SUPFAM" id="SSF55874">
    <property type="entry name" value="ATPase domain of HSP90 chaperone/DNA topoisomerase II/histidine kinase"/>
    <property type="match status" value="1"/>
</dbReference>
<comment type="caution">
    <text evidence="3">The sequence shown here is derived from an EMBL/GenBank/DDBJ whole genome shotgun (WGS) entry which is preliminary data.</text>
</comment>
<dbReference type="Proteomes" id="UP001198565">
    <property type="component" value="Unassembled WGS sequence"/>
</dbReference>
<dbReference type="EMBL" id="JAINVZ010000018">
    <property type="protein sequence ID" value="MBY8887771.1"/>
    <property type="molecule type" value="Genomic_DNA"/>
</dbReference>
<accession>A0ABS7QX36</accession>
<sequence length="125" mass="13614">MSLDAAPHALAVVRRIVRAQLRAWEVEDLARPAAMGVTELLSNVHKHAKSPECVLTLRRIADGIRVSVSDKEPELPVVREPDFLSESGRGMFLLSKTAHAWGAIPAPEGAPGKEVWFVLKSEVDG</sequence>
<evidence type="ECO:0000313" key="4">
    <source>
        <dbReference type="Proteomes" id="UP001198565"/>
    </source>
</evidence>
<organism evidence="3 4">
    <name type="scientific">Streptantibioticus parmotrematis</name>
    <dbReference type="NCBI Taxonomy" id="2873249"/>
    <lineage>
        <taxon>Bacteria</taxon>
        <taxon>Bacillati</taxon>
        <taxon>Actinomycetota</taxon>
        <taxon>Actinomycetes</taxon>
        <taxon>Kitasatosporales</taxon>
        <taxon>Streptomycetaceae</taxon>
        <taxon>Streptantibioticus</taxon>
    </lineage>
</organism>
<evidence type="ECO:0000313" key="3">
    <source>
        <dbReference type="EMBL" id="MBY8887771.1"/>
    </source>
</evidence>
<name>A0ABS7QX36_9ACTN</name>
<keyword evidence="1" id="KW-0418">Kinase</keyword>
<evidence type="ECO:0000259" key="2">
    <source>
        <dbReference type="Pfam" id="PF13581"/>
    </source>
</evidence>
<proteinExistence type="predicted"/>
<dbReference type="RefSeq" id="WP_222980502.1">
    <property type="nucleotide sequence ID" value="NZ_JAINVZ010000018.1"/>
</dbReference>
<dbReference type="Pfam" id="PF13581">
    <property type="entry name" value="HATPase_c_2"/>
    <property type="match status" value="1"/>
</dbReference>
<dbReference type="Gene3D" id="3.30.565.10">
    <property type="entry name" value="Histidine kinase-like ATPase, C-terminal domain"/>
    <property type="match status" value="1"/>
</dbReference>
<keyword evidence="3" id="KW-0067">ATP-binding</keyword>
<dbReference type="PANTHER" id="PTHR35526">
    <property type="entry name" value="ANTI-SIGMA-F FACTOR RSBW-RELATED"/>
    <property type="match status" value="1"/>
</dbReference>
<gene>
    <name evidence="3" type="ORF">K7472_23440</name>
</gene>